<gene>
    <name evidence="1" type="ORF">BLNAU_5882</name>
</gene>
<comment type="caution">
    <text evidence="1">The sequence shown here is derived from an EMBL/GenBank/DDBJ whole genome shotgun (WGS) entry which is preliminary data.</text>
</comment>
<reference evidence="1 2" key="1">
    <citation type="journal article" date="2022" name="bioRxiv">
        <title>Genomics of Preaxostyla Flagellates Illuminates Evolutionary Transitions and the Path Towards Mitochondrial Loss.</title>
        <authorList>
            <person name="Novak L.V.F."/>
            <person name="Treitli S.C."/>
            <person name="Pyrih J."/>
            <person name="Halakuc P."/>
            <person name="Pipaliya S.V."/>
            <person name="Vacek V."/>
            <person name="Brzon O."/>
            <person name="Soukal P."/>
            <person name="Eme L."/>
            <person name="Dacks J.B."/>
            <person name="Karnkowska A."/>
            <person name="Elias M."/>
            <person name="Hampl V."/>
        </authorList>
    </citation>
    <scope>NUCLEOTIDE SEQUENCE [LARGE SCALE GENOMIC DNA]</scope>
    <source>
        <strain evidence="1">NAU3</strain>
        <tissue evidence="1">Gut</tissue>
    </source>
</reference>
<sequence>MTGRPRVIQSQPRMNKTQLPVDIPTIDPDCVSLLRKYSRQELSFEDESKLYNSLVSLVKAQYPFDDALQDNIVYFLKRLETGTSSVENC</sequence>
<evidence type="ECO:0000313" key="2">
    <source>
        <dbReference type="Proteomes" id="UP001281761"/>
    </source>
</evidence>
<dbReference type="EMBL" id="JARBJD010000032">
    <property type="protein sequence ID" value="KAK2959087.1"/>
    <property type="molecule type" value="Genomic_DNA"/>
</dbReference>
<keyword evidence="2" id="KW-1185">Reference proteome</keyword>
<proteinExistence type="predicted"/>
<accession>A0ABQ9Y5Q4</accession>
<name>A0ABQ9Y5Q4_9EUKA</name>
<protein>
    <submittedName>
        <fullName evidence="1">Uncharacterized protein</fullName>
    </submittedName>
</protein>
<organism evidence="1 2">
    <name type="scientific">Blattamonas nauphoetae</name>
    <dbReference type="NCBI Taxonomy" id="2049346"/>
    <lineage>
        <taxon>Eukaryota</taxon>
        <taxon>Metamonada</taxon>
        <taxon>Preaxostyla</taxon>
        <taxon>Oxymonadida</taxon>
        <taxon>Blattamonas</taxon>
    </lineage>
</organism>
<dbReference type="Proteomes" id="UP001281761">
    <property type="component" value="Unassembled WGS sequence"/>
</dbReference>
<evidence type="ECO:0000313" key="1">
    <source>
        <dbReference type="EMBL" id="KAK2959087.1"/>
    </source>
</evidence>